<organism evidence="1 2">
    <name type="scientific">Achromobacter arsenitoxydans SY8</name>
    <dbReference type="NCBI Taxonomy" id="477184"/>
    <lineage>
        <taxon>Bacteria</taxon>
        <taxon>Pseudomonadati</taxon>
        <taxon>Pseudomonadota</taxon>
        <taxon>Betaproteobacteria</taxon>
        <taxon>Burkholderiales</taxon>
        <taxon>Alcaligenaceae</taxon>
        <taxon>Achromobacter</taxon>
    </lineage>
</organism>
<comment type="caution">
    <text evidence="1">The sequence shown here is derived from an EMBL/GenBank/DDBJ whole genome shotgun (WGS) entry which is preliminary data.</text>
</comment>
<evidence type="ECO:0000313" key="2">
    <source>
        <dbReference type="Proteomes" id="UP000003113"/>
    </source>
</evidence>
<dbReference type="PATRIC" id="fig|477184.5.peg.1729"/>
<dbReference type="Proteomes" id="UP000003113">
    <property type="component" value="Unassembled WGS sequence"/>
</dbReference>
<name>H0F4Q7_9BURK</name>
<evidence type="ECO:0000313" key="1">
    <source>
        <dbReference type="EMBL" id="EHK66708.1"/>
    </source>
</evidence>
<keyword evidence="2" id="KW-1185">Reference proteome</keyword>
<gene>
    <name evidence="1" type="ORF">KYC_08745</name>
</gene>
<sequence length="156" mass="16518">MFPALVHAAYVPDPTEAAVLEAVMRDEAPAFMRGDPSLIGASPEVAAAKANAPGEAAAIAAKAVATLRKDIADFYLGKPTRIQVSTLAINVSMYAHLLPAGHGCPDHMEKCRQALTATERSGKRDEALASVLKRFQDAGLDLSPFEALRKTADHNP</sequence>
<dbReference type="eggNOG" id="ENOG502ZS0I">
    <property type="taxonomic scope" value="Bacteria"/>
</dbReference>
<dbReference type="AlphaFoldDB" id="H0F4Q7"/>
<reference evidence="1 2" key="1">
    <citation type="journal article" date="2012" name="J. Bacteriol.">
        <title>Genome sequence of the highly efficient arsenite-oxidizing bacterium Achromobacter arsenitoxydans SY8.</title>
        <authorList>
            <person name="Li X."/>
            <person name="Hu Y."/>
            <person name="Gong J."/>
            <person name="Lin Y."/>
            <person name="Johnstone L."/>
            <person name="Rensing C."/>
            <person name="Wang G."/>
        </authorList>
    </citation>
    <scope>NUCLEOTIDE SEQUENCE [LARGE SCALE GENOMIC DNA]</scope>
    <source>
        <strain evidence="1 2">SY8</strain>
    </source>
</reference>
<accession>H0F4Q7</accession>
<protein>
    <submittedName>
        <fullName evidence="1">Uncharacterized protein</fullName>
    </submittedName>
</protein>
<dbReference type="EMBL" id="AGUF01000037">
    <property type="protein sequence ID" value="EHK66708.1"/>
    <property type="molecule type" value="Genomic_DNA"/>
</dbReference>
<proteinExistence type="predicted"/>